<name>A0AAV5KP29_9ROSI</name>
<comment type="caution">
    <text evidence="3">The sequence shown here is derived from an EMBL/GenBank/DDBJ whole genome shotgun (WGS) entry which is preliminary data.</text>
</comment>
<gene>
    <name evidence="3" type="ORF">SLEP1_g35674</name>
</gene>
<organism evidence="3 4">
    <name type="scientific">Rubroshorea leprosula</name>
    <dbReference type="NCBI Taxonomy" id="152421"/>
    <lineage>
        <taxon>Eukaryota</taxon>
        <taxon>Viridiplantae</taxon>
        <taxon>Streptophyta</taxon>
        <taxon>Embryophyta</taxon>
        <taxon>Tracheophyta</taxon>
        <taxon>Spermatophyta</taxon>
        <taxon>Magnoliopsida</taxon>
        <taxon>eudicotyledons</taxon>
        <taxon>Gunneridae</taxon>
        <taxon>Pentapetalae</taxon>
        <taxon>rosids</taxon>
        <taxon>malvids</taxon>
        <taxon>Malvales</taxon>
        <taxon>Dipterocarpaceae</taxon>
        <taxon>Rubroshorea</taxon>
    </lineage>
</organism>
<feature type="region of interest" description="Disordered" evidence="2">
    <location>
        <begin position="185"/>
        <end position="280"/>
    </location>
</feature>
<proteinExistence type="predicted"/>
<sequence>MADVATVAATAAGKVTGTLIALILNPIWNQITRVFKLEANVKNLKENVRKLEAEKKRVLQFKDDADKCGNEVTLRVNNWLTSSDKYIGEMEKFEIDTDNAKKCFARVCPNPKARYQISKKVEEYLEDIAQLLEEATRIKIPKVRSGTKTPEAIAEDVGAMMSRKRLTEDADDNIDELDMAFSDSSRPLFNEKDKDVEVNSKPNHLLDDSTIQNNPINIEHNGGSRPDEGAKKGGKGQVEGENKKRGGLGSGKWKRLDHNFANSSRKDREKHGKRKLQTTLVAKERALKVLVDNSRVAVTGRSEGHNLSPG</sequence>
<feature type="compositionally biased region" description="Basic and acidic residues" evidence="2">
    <location>
        <begin position="254"/>
        <end position="270"/>
    </location>
</feature>
<accession>A0AAV5KP29</accession>
<protein>
    <submittedName>
        <fullName evidence="3">Uncharacterized protein</fullName>
    </submittedName>
</protein>
<evidence type="ECO:0000313" key="3">
    <source>
        <dbReference type="EMBL" id="GKV26349.1"/>
    </source>
</evidence>
<keyword evidence="1" id="KW-0175">Coiled coil</keyword>
<dbReference type="EMBL" id="BPVZ01000072">
    <property type="protein sequence ID" value="GKV26349.1"/>
    <property type="molecule type" value="Genomic_DNA"/>
</dbReference>
<dbReference type="Proteomes" id="UP001054252">
    <property type="component" value="Unassembled WGS sequence"/>
</dbReference>
<evidence type="ECO:0000256" key="1">
    <source>
        <dbReference type="SAM" id="Coils"/>
    </source>
</evidence>
<feature type="coiled-coil region" evidence="1">
    <location>
        <begin position="34"/>
        <end position="61"/>
    </location>
</feature>
<evidence type="ECO:0000256" key="2">
    <source>
        <dbReference type="SAM" id="MobiDB-lite"/>
    </source>
</evidence>
<evidence type="ECO:0000313" key="4">
    <source>
        <dbReference type="Proteomes" id="UP001054252"/>
    </source>
</evidence>
<reference evidence="3 4" key="1">
    <citation type="journal article" date="2021" name="Commun. Biol.">
        <title>The genome of Shorea leprosula (Dipterocarpaceae) highlights the ecological relevance of drought in aseasonal tropical rainforests.</title>
        <authorList>
            <person name="Ng K.K.S."/>
            <person name="Kobayashi M.J."/>
            <person name="Fawcett J.A."/>
            <person name="Hatakeyama M."/>
            <person name="Paape T."/>
            <person name="Ng C.H."/>
            <person name="Ang C.C."/>
            <person name="Tnah L.H."/>
            <person name="Lee C.T."/>
            <person name="Nishiyama T."/>
            <person name="Sese J."/>
            <person name="O'Brien M.J."/>
            <person name="Copetti D."/>
            <person name="Mohd Noor M.I."/>
            <person name="Ong R.C."/>
            <person name="Putra M."/>
            <person name="Sireger I.Z."/>
            <person name="Indrioko S."/>
            <person name="Kosugi Y."/>
            <person name="Izuno A."/>
            <person name="Isagi Y."/>
            <person name="Lee S.L."/>
            <person name="Shimizu K.K."/>
        </authorList>
    </citation>
    <scope>NUCLEOTIDE SEQUENCE [LARGE SCALE GENOMIC DNA]</scope>
    <source>
        <strain evidence="3">214</strain>
    </source>
</reference>
<feature type="compositionally biased region" description="Basic and acidic residues" evidence="2">
    <location>
        <begin position="189"/>
        <end position="198"/>
    </location>
</feature>
<dbReference type="AlphaFoldDB" id="A0AAV5KP29"/>
<keyword evidence="4" id="KW-1185">Reference proteome</keyword>